<accession>A0A8J6Y017</accession>
<dbReference type="Gene3D" id="1.10.720.180">
    <property type="match status" value="1"/>
</dbReference>
<dbReference type="Gene3D" id="1.10.1130.10">
    <property type="entry name" value="Flavocytochrome C3, Chain A"/>
    <property type="match status" value="3"/>
</dbReference>
<evidence type="ECO:0000313" key="3">
    <source>
        <dbReference type="EMBL" id="MBD3867892.1"/>
    </source>
</evidence>
<dbReference type="SUPFAM" id="SSF48695">
    <property type="entry name" value="Multiheme cytochromes"/>
    <property type="match status" value="3"/>
</dbReference>
<feature type="domain" description="Doubled CXXCH motif" evidence="2">
    <location>
        <begin position="165"/>
        <end position="184"/>
    </location>
</feature>
<dbReference type="Proteomes" id="UP000648239">
    <property type="component" value="Unassembled WGS sequence"/>
</dbReference>
<keyword evidence="1" id="KW-0732">Signal</keyword>
<organism evidence="3 4">
    <name type="scientific">Candidatus Polarisedimenticola svalbardensis</name>
    <dbReference type="NCBI Taxonomy" id="2886004"/>
    <lineage>
        <taxon>Bacteria</taxon>
        <taxon>Pseudomonadati</taxon>
        <taxon>Acidobacteriota</taxon>
        <taxon>Candidatus Polarisedimenticolia</taxon>
        <taxon>Candidatus Polarisedimenticolales</taxon>
        <taxon>Candidatus Polarisedimenticolaceae</taxon>
        <taxon>Candidatus Polarisedimenticola</taxon>
    </lineage>
</organism>
<feature type="domain" description="Doubled CXXCH motif" evidence="2">
    <location>
        <begin position="405"/>
        <end position="444"/>
    </location>
</feature>
<feature type="domain" description="Doubled CXXCH motif" evidence="2">
    <location>
        <begin position="187"/>
        <end position="224"/>
    </location>
</feature>
<dbReference type="NCBIfam" id="TIGR01905">
    <property type="entry name" value="paired_CXXCH_1"/>
    <property type="match status" value="7"/>
</dbReference>
<dbReference type="GO" id="GO:0016491">
    <property type="term" value="F:oxidoreductase activity"/>
    <property type="evidence" value="ECO:0007669"/>
    <property type="project" value="TreeGrafter"/>
</dbReference>
<proteinExistence type="predicted"/>
<feature type="domain" description="Doubled CXXCH motif" evidence="2">
    <location>
        <begin position="62"/>
        <end position="101"/>
    </location>
</feature>
<dbReference type="CDD" id="cd08168">
    <property type="entry name" value="Cytochrom_C3"/>
    <property type="match status" value="1"/>
</dbReference>
<dbReference type="EMBL" id="JACXWD010000018">
    <property type="protein sequence ID" value="MBD3867892.1"/>
    <property type="molecule type" value="Genomic_DNA"/>
</dbReference>
<dbReference type="Gene3D" id="3.90.10.10">
    <property type="entry name" value="Cytochrome C3"/>
    <property type="match status" value="2"/>
</dbReference>
<evidence type="ECO:0000313" key="4">
    <source>
        <dbReference type="Proteomes" id="UP000648239"/>
    </source>
</evidence>
<dbReference type="InterPro" id="IPR010177">
    <property type="entry name" value="Paired_CXXCH_1"/>
</dbReference>
<dbReference type="PANTHER" id="PTHR35038:SF6">
    <property type="entry name" value="SURFACE LOCALIZED DECAHEME CYTOCHROME C LIPOPROTEIN"/>
    <property type="match status" value="1"/>
</dbReference>
<protein>
    <submittedName>
        <fullName evidence="3">Cytochrome c3 family protein</fullName>
    </submittedName>
</protein>
<feature type="domain" description="Doubled CXXCH motif" evidence="2">
    <location>
        <begin position="452"/>
        <end position="489"/>
    </location>
</feature>
<dbReference type="InterPro" id="IPR036280">
    <property type="entry name" value="Multihaem_cyt_sf"/>
</dbReference>
<dbReference type="PANTHER" id="PTHR35038">
    <property type="entry name" value="DISSIMILATORY SULFITE REDUCTASE SIRA"/>
    <property type="match status" value="1"/>
</dbReference>
<evidence type="ECO:0000256" key="1">
    <source>
        <dbReference type="ARBA" id="ARBA00022729"/>
    </source>
</evidence>
<reference evidence="3 4" key="1">
    <citation type="submission" date="2020-08" db="EMBL/GenBank/DDBJ databases">
        <title>Acidobacteriota in marine sediments use diverse sulfur dissimilation pathways.</title>
        <authorList>
            <person name="Wasmund K."/>
        </authorList>
    </citation>
    <scope>NUCLEOTIDE SEQUENCE [LARGE SCALE GENOMIC DNA]</scope>
    <source>
        <strain evidence="3">MAG AM4</strain>
    </source>
</reference>
<feature type="domain" description="Doubled CXXCH motif" evidence="2">
    <location>
        <begin position="560"/>
        <end position="592"/>
    </location>
</feature>
<gene>
    <name evidence="3" type="ORF">IFK94_07200</name>
</gene>
<sequence>MTSLYRKHLWPGLCIFGILAAGVTVILGAGGSTDSHPTLVQVTQEACTSCHEDLLLDQPVIHPPVADDCTSCHEVEKSESGTSITLMAPEPDLCIACHDGLEAAVSGDLATPHPAVMDSCLSCHNVHAGKHEKLLVEPKESLCTTCHDRAELQVIHKDQLHEAVDCTSCHLPHGGENPRMLAGKNAHVPFGEGSCNACHRKPFGPRVRLRAPGNRLCVSCHGEFEVPEGGTEHAALDEVKRRAGCLQCHDPHMSNYASLTLREGPALCSACHGTVSESATGEGGHPPASEDCLNCHQPHVADQSKLLVAPREELCQACHDIDDEDLRTRHLGANLAGLDCTTCHTPHGSESGALLAKTIHPPILDGCDTCHEDNSMHLMDNGESSLCLMCHDDIGETAEAATVPHPAMEMIRCADCHNPHASAQEKLVKAPGNGVCVACHDDKAPAGDEVAHRVIDEWGCQTCHLPHGGENRAMLRAEGDQLCRSCHDRTYVRSFQSEGIVTLLDRFQVSIERAYQMATLQLKRDGTFGHPEVTHRTAGKPSEEQFNKKGFNTIFQGELSCLTCHDPHKGRSSKLFRWNATTVSQACNQCHPR</sequence>
<feature type="domain" description="Doubled CXXCH motif" evidence="2">
    <location>
        <begin position="285"/>
        <end position="320"/>
    </location>
</feature>
<feature type="domain" description="Doubled CXXCH motif" evidence="2">
    <location>
        <begin position="113"/>
        <end position="150"/>
    </location>
</feature>
<evidence type="ECO:0000259" key="2">
    <source>
        <dbReference type="Pfam" id="PF09699"/>
    </source>
</evidence>
<dbReference type="Pfam" id="PF09699">
    <property type="entry name" value="Paired_CXXCH_1"/>
    <property type="match status" value="10"/>
</dbReference>
<dbReference type="InterPro" id="IPR051829">
    <property type="entry name" value="Multiheme_Cytochr_ET"/>
</dbReference>
<dbReference type="AlphaFoldDB" id="A0A8J6Y017"/>
<name>A0A8J6Y017_9BACT</name>
<feature type="domain" description="Doubled CXXCH motif" evidence="2">
    <location>
        <begin position="336"/>
        <end position="358"/>
    </location>
</feature>
<feature type="domain" description="Doubled CXXCH motif" evidence="2">
    <location>
        <begin position="243"/>
        <end position="274"/>
    </location>
</feature>
<comment type="caution">
    <text evidence="3">The sequence shown here is derived from an EMBL/GenBank/DDBJ whole genome shotgun (WGS) entry which is preliminary data.</text>
</comment>